<dbReference type="GO" id="GO:0005634">
    <property type="term" value="C:nucleus"/>
    <property type="evidence" value="ECO:0007669"/>
    <property type="project" value="TreeGrafter"/>
</dbReference>
<accession>A0AAD7TB68</accession>
<dbReference type="InterPro" id="IPR052445">
    <property type="entry name" value="ZnF-G_patch_domain"/>
</dbReference>
<feature type="compositionally biased region" description="Polar residues" evidence="4">
    <location>
        <begin position="285"/>
        <end position="303"/>
    </location>
</feature>
<feature type="compositionally biased region" description="Polar residues" evidence="4">
    <location>
        <begin position="538"/>
        <end position="554"/>
    </location>
</feature>
<feature type="compositionally biased region" description="Basic residues" evidence="4">
    <location>
        <begin position="394"/>
        <end position="408"/>
    </location>
</feature>
<feature type="region of interest" description="Disordered" evidence="4">
    <location>
        <begin position="779"/>
        <end position="801"/>
    </location>
</feature>
<keyword evidence="3" id="KW-0862">Zinc</keyword>
<name>A0AAD7TB68_9TELE</name>
<dbReference type="AlphaFoldDB" id="A0AAD7TB68"/>
<evidence type="ECO:0000256" key="4">
    <source>
        <dbReference type="SAM" id="MobiDB-lite"/>
    </source>
</evidence>
<evidence type="ECO:0000256" key="1">
    <source>
        <dbReference type="ARBA" id="ARBA00022723"/>
    </source>
</evidence>
<dbReference type="GO" id="GO:0008270">
    <property type="term" value="F:zinc ion binding"/>
    <property type="evidence" value="ECO:0007669"/>
    <property type="project" value="UniProtKB-KW"/>
</dbReference>
<evidence type="ECO:0000256" key="2">
    <source>
        <dbReference type="ARBA" id="ARBA00022771"/>
    </source>
</evidence>
<feature type="region of interest" description="Disordered" evidence="4">
    <location>
        <begin position="178"/>
        <end position="207"/>
    </location>
</feature>
<dbReference type="PANTHER" id="PTHR17614">
    <property type="entry name" value="ZINC FINGER-CONTAINING"/>
    <property type="match status" value="1"/>
</dbReference>
<organism evidence="5 6">
    <name type="scientific">Aldrovandia affinis</name>
    <dbReference type="NCBI Taxonomy" id="143900"/>
    <lineage>
        <taxon>Eukaryota</taxon>
        <taxon>Metazoa</taxon>
        <taxon>Chordata</taxon>
        <taxon>Craniata</taxon>
        <taxon>Vertebrata</taxon>
        <taxon>Euteleostomi</taxon>
        <taxon>Actinopterygii</taxon>
        <taxon>Neopterygii</taxon>
        <taxon>Teleostei</taxon>
        <taxon>Notacanthiformes</taxon>
        <taxon>Halosauridae</taxon>
        <taxon>Aldrovandia</taxon>
    </lineage>
</organism>
<dbReference type="Proteomes" id="UP001221898">
    <property type="component" value="Unassembled WGS sequence"/>
</dbReference>
<feature type="compositionally biased region" description="Basic and acidic residues" evidence="4">
    <location>
        <begin position="409"/>
        <end position="421"/>
    </location>
</feature>
<keyword evidence="2" id="KW-0863">Zinc-finger</keyword>
<evidence type="ECO:0000313" key="6">
    <source>
        <dbReference type="Proteomes" id="UP001221898"/>
    </source>
</evidence>
<keyword evidence="6" id="KW-1185">Reference proteome</keyword>
<dbReference type="EMBL" id="JAINUG010000005">
    <property type="protein sequence ID" value="KAJ8416916.1"/>
    <property type="molecule type" value="Genomic_DNA"/>
</dbReference>
<evidence type="ECO:0000313" key="5">
    <source>
        <dbReference type="EMBL" id="KAJ8416916.1"/>
    </source>
</evidence>
<feature type="compositionally biased region" description="Basic residues" evidence="4">
    <location>
        <begin position="367"/>
        <end position="377"/>
    </location>
</feature>
<keyword evidence="1" id="KW-0479">Metal-binding</keyword>
<feature type="region of interest" description="Disordered" evidence="4">
    <location>
        <begin position="437"/>
        <end position="507"/>
    </location>
</feature>
<proteinExistence type="predicted"/>
<feature type="compositionally biased region" description="Polar residues" evidence="4">
    <location>
        <begin position="779"/>
        <end position="798"/>
    </location>
</feature>
<sequence>MPPTPATASMPSGHTLARQKKTLRPKIAFSFSLPKKASVRLESSAAVFCENVEDGLMARGSRQRLREAATELNLLCTPSTEKVQNCSEIIYGADAQQDLVNHESSCAQSQATSEPSVNQGSPEVSSDLCALLVYSANVTSPCVSPLPTFPFHVNNADILLDMEYSQESLKCEKAEEKSETIQEVGSKPKADKGVVEESHLPISDSPLTKEVGMGARVVPPFQKPSQPFCLVLSKDGSTVLQWPSEMLIFTKAAPSLSFSCNPLHFDFRASRSRVKWGSRADGVSETHSTTTLQKPCDSPTSTGPEKPLHFDKHIEERADDSDGDPAQRGFDWLSSPIHHQGLSAPMGGKYDHYDRASCLRQLKGCRKRKRYRKHSKERTHSSQRLWDRDSRREYRSHKRRRRRRRRETHRGAGRHESDTEKSTNFLKQAECWDGFDSQFSSNTSQQVQPLDESKQSPQNQDETCGDASKAENTGSGRQKAACGINGTAGSHSPSTGNRRNGGAVQGHGRRNLYDALEGQVDAGGCCPLLPQTERPGTIETQPPSWGHNSPQNCSLKRRRGSLSDEEEQGCQPHFVTCNSSAGGSTVLERFTEAWVSEGDSGACCRLERTKKQQKSSLFSHSPGINLDITSGERGVPTVAVESSVIEHPVLEYTLSNILEKDLNERPKSPVNVVLVDGGHESCLLNYLTQGFPVEKCTRLSGDLSPAQQKAACPRSSLSNEDMLTRNLIPTENVSIRNDNRNASPFHNIESNVETTYARDCDEPMAEATGCQHEVRVVTQKNQESLSPDKSFQHNSQSPPLKRHLGFASQEVKLARESLRLGSMSGAFHSLQQGFQHPSDALEKHYLLQVHSPQQGFQNPSDAVEKHCLLQVQAHRRSVQPQARFHSKLKPVLSCPSLQVTSPILHPVHLPPPMSSASITIRHTILQHHTLLQPRPPLFSQVFPITPSPGS</sequence>
<feature type="compositionally biased region" description="Polar residues" evidence="4">
    <location>
        <begin position="437"/>
        <end position="448"/>
    </location>
</feature>
<feature type="region of interest" description="Disordered" evidence="4">
    <location>
        <begin position="533"/>
        <end position="556"/>
    </location>
</feature>
<dbReference type="PANTHER" id="PTHR17614:SF13">
    <property type="entry name" value="ZINC FINGER PROTEIN 804A"/>
    <property type="match status" value="1"/>
</dbReference>
<protein>
    <submittedName>
        <fullName evidence="5">Uncharacterized protein</fullName>
    </submittedName>
</protein>
<evidence type="ECO:0000256" key="3">
    <source>
        <dbReference type="ARBA" id="ARBA00022833"/>
    </source>
</evidence>
<comment type="caution">
    <text evidence="5">The sequence shown here is derived from an EMBL/GenBank/DDBJ whole genome shotgun (WGS) entry which is preliminary data.</text>
</comment>
<feature type="compositionally biased region" description="Polar residues" evidence="4">
    <location>
        <begin position="487"/>
        <end position="498"/>
    </location>
</feature>
<feature type="region of interest" description="Disordered" evidence="4">
    <location>
        <begin position="279"/>
        <end position="308"/>
    </location>
</feature>
<gene>
    <name evidence="5" type="ORF">AAFF_G00327940</name>
</gene>
<reference evidence="5" key="1">
    <citation type="journal article" date="2023" name="Science">
        <title>Genome structures resolve the early diversification of teleost fishes.</title>
        <authorList>
            <person name="Parey E."/>
            <person name="Louis A."/>
            <person name="Montfort J."/>
            <person name="Bouchez O."/>
            <person name="Roques C."/>
            <person name="Iampietro C."/>
            <person name="Lluch J."/>
            <person name="Castinel A."/>
            <person name="Donnadieu C."/>
            <person name="Desvignes T."/>
            <person name="Floi Bucao C."/>
            <person name="Jouanno E."/>
            <person name="Wen M."/>
            <person name="Mejri S."/>
            <person name="Dirks R."/>
            <person name="Jansen H."/>
            <person name="Henkel C."/>
            <person name="Chen W.J."/>
            <person name="Zahm M."/>
            <person name="Cabau C."/>
            <person name="Klopp C."/>
            <person name="Thompson A.W."/>
            <person name="Robinson-Rechavi M."/>
            <person name="Braasch I."/>
            <person name="Lecointre G."/>
            <person name="Bobe J."/>
            <person name="Postlethwait J.H."/>
            <person name="Berthelot C."/>
            <person name="Roest Crollius H."/>
            <person name="Guiguen Y."/>
        </authorList>
    </citation>
    <scope>NUCLEOTIDE SEQUENCE</scope>
    <source>
        <strain evidence="5">NC1722</strain>
    </source>
</reference>
<feature type="compositionally biased region" description="Basic and acidic residues" evidence="4">
    <location>
        <begin position="178"/>
        <end position="199"/>
    </location>
</feature>
<feature type="region of interest" description="Disordered" evidence="4">
    <location>
        <begin position="367"/>
        <end position="422"/>
    </location>
</feature>